<dbReference type="AlphaFoldDB" id="A0A0E9W8B0"/>
<organism evidence="1">
    <name type="scientific">Anguilla anguilla</name>
    <name type="common">European freshwater eel</name>
    <name type="synonym">Muraena anguilla</name>
    <dbReference type="NCBI Taxonomy" id="7936"/>
    <lineage>
        <taxon>Eukaryota</taxon>
        <taxon>Metazoa</taxon>
        <taxon>Chordata</taxon>
        <taxon>Craniata</taxon>
        <taxon>Vertebrata</taxon>
        <taxon>Euteleostomi</taxon>
        <taxon>Actinopterygii</taxon>
        <taxon>Neopterygii</taxon>
        <taxon>Teleostei</taxon>
        <taxon>Anguilliformes</taxon>
        <taxon>Anguillidae</taxon>
        <taxon>Anguilla</taxon>
    </lineage>
</organism>
<reference evidence="1" key="2">
    <citation type="journal article" date="2015" name="Fish Shellfish Immunol.">
        <title>Early steps in the European eel (Anguilla anguilla)-Vibrio vulnificus interaction in the gills: Role of the RtxA13 toxin.</title>
        <authorList>
            <person name="Callol A."/>
            <person name="Pajuelo D."/>
            <person name="Ebbesson L."/>
            <person name="Teles M."/>
            <person name="MacKenzie S."/>
            <person name="Amaro C."/>
        </authorList>
    </citation>
    <scope>NUCLEOTIDE SEQUENCE</scope>
</reference>
<protein>
    <submittedName>
        <fullName evidence="1">Uncharacterized protein</fullName>
    </submittedName>
</protein>
<name>A0A0E9W8B0_ANGAN</name>
<dbReference type="EMBL" id="GBXM01021975">
    <property type="protein sequence ID" value="JAH86602.1"/>
    <property type="molecule type" value="Transcribed_RNA"/>
</dbReference>
<accession>A0A0E9W8B0</accession>
<evidence type="ECO:0000313" key="1">
    <source>
        <dbReference type="EMBL" id="JAH86602.1"/>
    </source>
</evidence>
<reference evidence="1" key="1">
    <citation type="submission" date="2014-11" db="EMBL/GenBank/DDBJ databases">
        <authorList>
            <person name="Amaro Gonzalez C."/>
        </authorList>
    </citation>
    <scope>NUCLEOTIDE SEQUENCE</scope>
</reference>
<proteinExistence type="predicted"/>
<sequence length="29" mass="3250">MKIGHKLGQKCTNENRCKFSAPAALSRIF</sequence>